<organism evidence="7 8">
    <name type="scientific">Schizosaccharomyces cryophilus (strain OY26 / ATCC MYA-4695 / CBS 11777 / NBRC 106824 / NRRL Y48691)</name>
    <name type="common">Fission yeast</name>
    <dbReference type="NCBI Taxonomy" id="653667"/>
    <lineage>
        <taxon>Eukaryota</taxon>
        <taxon>Fungi</taxon>
        <taxon>Dikarya</taxon>
        <taxon>Ascomycota</taxon>
        <taxon>Taphrinomycotina</taxon>
        <taxon>Schizosaccharomycetes</taxon>
        <taxon>Schizosaccharomycetales</taxon>
        <taxon>Schizosaccharomycetaceae</taxon>
        <taxon>Schizosaccharomyces</taxon>
    </lineage>
</organism>
<dbReference type="STRING" id="653667.S9VZ91"/>
<dbReference type="PANTHER" id="PTHR45875:SF1">
    <property type="entry name" value="METHYLTRANSFERASE N6AMT1"/>
    <property type="match status" value="1"/>
</dbReference>
<dbReference type="FunFam" id="3.40.50.150:FF:000077">
    <property type="entry name" value="HemK methyltransferase family member 2"/>
    <property type="match status" value="1"/>
</dbReference>
<comment type="similarity">
    <text evidence="2">Belongs to the eukaryotic/archaeal PrmC-related family.</text>
</comment>
<evidence type="ECO:0000313" key="7">
    <source>
        <dbReference type="EMBL" id="EPY51514.1"/>
    </source>
</evidence>
<dbReference type="OrthoDB" id="406152at2759"/>
<dbReference type="Gene3D" id="3.40.50.150">
    <property type="entry name" value="Vaccinia Virus protein VP39"/>
    <property type="match status" value="1"/>
</dbReference>
<dbReference type="GO" id="GO:0008276">
    <property type="term" value="F:protein methyltransferase activity"/>
    <property type="evidence" value="ECO:0007669"/>
    <property type="project" value="TreeGrafter"/>
</dbReference>
<reference evidence="7 8" key="1">
    <citation type="journal article" date="2011" name="Science">
        <title>Comparative functional genomics of the fission yeasts.</title>
        <authorList>
            <person name="Rhind N."/>
            <person name="Chen Z."/>
            <person name="Yassour M."/>
            <person name="Thompson D.A."/>
            <person name="Haas B.J."/>
            <person name="Habib N."/>
            <person name="Wapinski I."/>
            <person name="Roy S."/>
            <person name="Lin M.F."/>
            <person name="Heiman D.I."/>
            <person name="Young S.K."/>
            <person name="Furuya K."/>
            <person name="Guo Y."/>
            <person name="Pidoux A."/>
            <person name="Chen H.M."/>
            <person name="Robbertse B."/>
            <person name="Goldberg J.M."/>
            <person name="Aoki K."/>
            <person name="Bayne E.H."/>
            <person name="Berlin A.M."/>
            <person name="Desjardins C.A."/>
            <person name="Dobbs E."/>
            <person name="Dukaj L."/>
            <person name="Fan L."/>
            <person name="FitzGerald M.G."/>
            <person name="French C."/>
            <person name="Gujja S."/>
            <person name="Hansen K."/>
            <person name="Keifenheim D."/>
            <person name="Levin J.Z."/>
            <person name="Mosher R.A."/>
            <person name="Mueller C.A."/>
            <person name="Pfiffner J."/>
            <person name="Priest M."/>
            <person name="Russ C."/>
            <person name="Smialowska A."/>
            <person name="Swoboda P."/>
            <person name="Sykes S.M."/>
            <person name="Vaughn M."/>
            <person name="Vengrova S."/>
            <person name="Yoder R."/>
            <person name="Zeng Q."/>
            <person name="Allshire R."/>
            <person name="Baulcombe D."/>
            <person name="Birren B.W."/>
            <person name="Brown W."/>
            <person name="Ekwall K."/>
            <person name="Kellis M."/>
            <person name="Leatherwood J."/>
            <person name="Levin H."/>
            <person name="Margalit H."/>
            <person name="Martienssen R."/>
            <person name="Nieduszynski C.A."/>
            <person name="Spatafora J.W."/>
            <person name="Friedman N."/>
            <person name="Dalgaard J.Z."/>
            <person name="Baumann P."/>
            <person name="Niki H."/>
            <person name="Regev A."/>
            <person name="Nusbaum C."/>
        </authorList>
    </citation>
    <scope>NUCLEOTIDE SEQUENCE [LARGE SCALE GENOMIC DNA]</scope>
    <source>
        <strain evidence="8">OY26 / ATCC MYA-4695 / CBS 11777 / NBRC 106824 / NRRL Y48691</strain>
    </source>
</reference>
<dbReference type="OMA" id="EWDDWME"/>
<evidence type="ECO:0000256" key="4">
    <source>
        <dbReference type="ARBA" id="ARBA00022679"/>
    </source>
</evidence>
<keyword evidence="3 7" id="KW-0489">Methyltransferase</keyword>
<dbReference type="Proteomes" id="UP000015464">
    <property type="component" value="Unassembled WGS sequence"/>
</dbReference>
<dbReference type="GO" id="GO:0008757">
    <property type="term" value="F:S-adenosylmethionine-dependent methyltransferase activity"/>
    <property type="evidence" value="ECO:0007669"/>
    <property type="project" value="TreeGrafter"/>
</dbReference>
<dbReference type="HOGENOM" id="CLU_018398_6_0_1"/>
<accession>S9VZ91</accession>
<dbReference type="PANTHER" id="PTHR45875">
    <property type="entry name" value="METHYLTRANSFERASE N6AMT1"/>
    <property type="match status" value="1"/>
</dbReference>
<evidence type="ECO:0000256" key="6">
    <source>
        <dbReference type="ARBA" id="ARBA00023242"/>
    </source>
</evidence>
<evidence type="ECO:0000256" key="3">
    <source>
        <dbReference type="ARBA" id="ARBA00022603"/>
    </source>
</evidence>
<keyword evidence="6" id="KW-0539">Nucleus</keyword>
<dbReference type="GO" id="GO:0003676">
    <property type="term" value="F:nucleic acid binding"/>
    <property type="evidence" value="ECO:0007669"/>
    <property type="project" value="InterPro"/>
</dbReference>
<dbReference type="InterPro" id="IPR029063">
    <property type="entry name" value="SAM-dependent_MTases_sf"/>
</dbReference>
<dbReference type="RefSeq" id="XP_013024081.1">
    <property type="nucleotide sequence ID" value="XM_013168627.1"/>
</dbReference>
<dbReference type="GeneID" id="25037008"/>
<dbReference type="eggNOG" id="KOG3191">
    <property type="taxonomic scope" value="Eukaryota"/>
</dbReference>
<dbReference type="EMBL" id="KE546991">
    <property type="protein sequence ID" value="EPY51514.1"/>
    <property type="molecule type" value="Genomic_DNA"/>
</dbReference>
<evidence type="ECO:0000256" key="2">
    <source>
        <dbReference type="ARBA" id="ARBA00006149"/>
    </source>
</evidence>
<dbReference type="GO" id="GO:0005634">
    <property type="term" value="C:nucleus"/>
    <property type="evidence" value="ECO:0007669"/>
    <property type="project" value="UniProtKB-SubCell"/>
</dbReference>
<dbReference type="PROSITE" id="PS00092">
    <property type="entry name" value="N6_MTASE"/>
    <property type="match status" value="1"/>
</dbReference>
<evidence type="ECO:0000313" key="8">
    <source>
        <dbReference type="Proteomes" id="UP000015464"/>
    </source>
</evidence>
<dbReference type="InterPro" id="IPR052190">
    <property type="entry name" value="Euk-Arch_PrmC-MTase"/>
</dbReference>
<keyword evidence="4" id="KW-0808">Transferase</keyword>
<protein>
    <submittedName>
        <fullName evidence="7">Prorein methyltransferase Mtq2</fullName>
    </submittedName>
</protein>
<dbReference type="InterPro" id="IPR002052">
    <property type="entry name" value="DNA_methylase_N6_adenine_CS"/>
</dbReference>
<name>S9VZ91_SCHCR</name>
<evidence type="ECO:0000256" key="1">
    <source>
        <dbReference type="ARBA" id="ARBA00004123"/>
    </source>
</evidence>
<comment type="subcellular location">
    <subcellularLocation>
        <location evidence="1">Nucleus</location>
    </subcellularLocation>
</comment>
<proteinExistence type="inferred from homology"/>
<dbReference type="GO" id="GO:0035657">
    <property type="term" value="C:eRF1 methyltransferase complex"/>
    <property type="evidence" value="ECO:0007669"/>
    <property type="project" value="TreeGrafter"/>
</dbReference>
<sequence length="232" mass="25704">MHNQMIPTPDTSCLSEDIFQDVYEPAEDTFALLDALEEDKDKLCNFADERLLITAEIGCGSGCVSSFFKSGILQNRPTIHFMTDISSAACNAAAYVVNKNREVYNDRSGAFLTAQTCFLEGLRIKKSIDVLLFNPPYVPTEFEEIPKEANIASTWAGGADGMNVTSQLLEILDDILSADGIFYMVAVARNNPAKIQNYMSQFGYNSKEVLRRKAGRETLCVLCFSRSNALFS</sequence>
<gene>
    <name evidence="7" type="ORF">SPOG_02686</name>
</gene>
<dbReference type="SUPFAM" id="SSF53335">
    <property type="entry name" value="S-adenosyl-L-methionine-dependent methyltransferases"/>
    <property type="match status" value="1"/>
</dbReference>
<keyword evidence="5" id="KW-0949">S-adenosyl-L-methionine</keyword>
<dbReference type="GO" id="GO:0032259">
    <property type="term" value="P:methylation"/>
    <property type="evidence" value="ECO:0007669"/>
    <property type="project" value="UniProtKB-KW"/>
</dbReference>
<keyword evidence="8" id="KW-1185">Reference proteome</keyword>
<evidence type="ECO:0000256" key="5">
    <source>
        <dbReference type="ARBA" id="ARBA00022691"/>
    </source>
</evidence>
<dbReference type="AlphaFoldDB" id="S9VZ91"/>